<feature type="transmembrane region" description="Helical" evidence="2">
    <location>
        <begin position="47"/>
        <end position="72"/>
    </location>
</feature>
<keyword evidence="2" id="KW-1133">Transmembrane helix</keyword>
<dbReference type="RefSeq" id="WP_167461141.1">
    <property type="nucleotide sequence ID" value="NZ_CP046171.1"/>
</dbReference>
<dbReference type="EMBL" id="CP046171">
    <property type="protein sequence ID" value="QIS02038.1"/>
    <property type="molecule type" value="Genomic_DNA"/>
</dbReference>
<sequence>MIIIIGLVVLIAAVAVGVAGVVANSSENHLLSDDFAVFDFHFHGSSGLLFGYGIVVGAIGTIGLALVLTGAWRVSRRSAVARRELAQSRREIAAVRRDLGKSAPPAGKEPVVRPSIEPATRPRRESVWGRFTRRSATARSGDAVPAGSAPRAQAPTSK</sequence>
<organism evidence="3 4">
    <name type="scientific">Nocardia brasiliensis</name>
    <dbReference type="NCBI Taxonomy" id="37326"/>
    <lineage>
        <taxon>Bacteria</taxon>
        <taxon>Bacillati</taxon>
        <taxon>Actinomycetota</taxon>
        <taxon>Actinomycetes</taxon>
        <taxon>Mycobacteriales</taxon>
        <taxon>Nocardiaceae</taxon>
        <taxon>Nocardia</taxon>
    </lineage>
</organism>
<reference evidence="3 4" key="1">
    <citation type="journal article" date="2019" name="ACS Chem. Biol.">
        <title>Identification and Mobilization of a Cryptic Antibiotic Biosynthesis Gene Locus from a Human-Pathogenic Nocardia Isolate.</title>
        <authorList>
            <person name="Herisse M."/>
            <person name="Ishida K."/>
            <person name="Porter J.L."/>
            <person name="Howden B."/>
            <person name="Hertweck C."/>
            <person name="Stinear T.P."/>
            <person name="Pidot S.J."/>
        </authorList>
    </citation>
    <scope>NUCLEOTIDE SEQUENCE [LARGE SCALE GENOMIC DNA]</scope>
    <source>
        <strain evidence="3 4">AUSMDU00024985</strain>
    </source>
</reference>
<evidence type="ECO:0000313" key="3">
    <source>
        <dbReference type="EMBL" id="QIS02038.1"/>
    </source>
</evidence>
<protein>
    <submittedName>
        <fullName evidence="3">Uncharacterized protein</fullName>
    </submittedName>
</protein>
<accession>A0A6G9XMA8</accession>
<evidence type="ECO:0000313" key="4">
    <source>
        <dbReference type="Proteomes" id="UP000501705"/>
    </source>
</evidence>
<dbReference type="AlphaFoldDB" id="A0A6G9XMA8"/>
<keyword evidence="2" id="KW-0472">Membrane</keyword>
<evidence type="ECO:0000256" key="1">
    <source>
        <dbReference type="SAM" id="MobiDB-lite"/>
    </source>
</evidence>
<name>A0A6G9XMA8_NOCBR</name>
<gene>
    <name evidence="3" type="ORF">F5X71_06655</name>
</gene>
<feature type="region of interest" description="Disordered" evidence="1">
    <location>
        <begin position="97"/>
        <end position="158"/>
    </location>
</feature>
<proteinExistence type="predicted"/>
<evidence type="ECO:0000256" key="2">
    <source>
        <dbReference type="SAM" id="Phobius"/>
    </source>
</evidence>
<keyword evidence="2" id="KW-0812">Transmembrane</keyword>
<dbReference type="Proteomes" id="UP000501705">
    <property type="component" value="Chromosome"/>
</dbReference>